<accession>A0A0B2WVQ8</accession>
<keyword evidence="2" id="KW-0285">Flavoprotein</keyword>
<dbReference type="Proteomes" id="UP000030816">
    <property type="component" value="Unassembled WGS sequence"/>
</dbReference>
<dbReference type="GO" id="GO:0005741">
    <property type="term" value="C:mitochondrial outer membrane"/>
    <property type="evidence" value="ECO:0007669"/>
    <property type="project" value="TreeGrafter"/>
</dbReference>
<keyword evidence="6" id="KW-1185">Reference proteome</keyword>
<dbReference type="OrthoDB" id="10053569at2759"/>
<dbReference type="AlphaFoldDB" id="A0A0B2WVQ8"/>
<evidence type="ECO:0000256" key="2">
    <source>
        <dbReference type="ARBA" id="ARBA00022630"/>
    </source>
</evidence>
<evidence type="ECO:0000313" key="6">
    <source>
        <dbReference type="Proteomes" id="UP000030816"/>
    </source>
</evidence>
<name>A0A0B2WVQ8_METAS</name>
<dbReference type="GeneID" id="63739169"/>
<dbReference type="InterPro" id="IPR036188">
    <property type="entry name" value="FAD/NAD-bd_sf"/>
</dbReference>
<dbReference type="Pfam" id="PF13450">
    <property type="entry name" value="NAD_binding_8"/>
    <property type="match status" value="1"/>
</dbReference>
<dbReference type="PANTHER" id="PTHR46028:SF2">
    <property type="entry name" value="KYNURENINE 3-MONOOXYGENASE"/>
    <property type="match status" value="1"/>
</dbReference>
<dbReference type="SUPFAM" id="SSF51905">
    <property type="entry name" value="FAD/NAD(P)-binding domain"/>
    <property type="match status" value="1"/>
</dbReference>
<comment type="caution">
    <text evidence="5">The sequence shown here is derived from an EMBL/GenBank/DDBJ whole genome shotgun (WGS) entry which is preliminary data.</text>
</comment>
<proteinExistence type="predicted"/>
<sequence>MSVPQKTVVVGAGPVGSLAALFAAQRGHEVEVYELRPDLRNPGTIPLNFTKSINLAVSERGINAMRHAGRPSLLETVMAGTIPMRGRMIHGKSPLGDLYEHAQDYDAKGRVRKNFCIWPLTRFLY</sequence>
<reference evidence="5 6" key="1">
    <citation type="journal article" date="2014" name="Proc. Natl. Acad. Sci. U.S.A.">
        <title>Trajectory and genomic determinants of fungal-pathogen speciation and host adaptation.</title>
        <authorList>
            <person name="Hu X."/>
            <person name="Xiao G."/>
            <person name="Zheng P."/>
            <person name="Shang Y."/>
            <person name="Su Y."/>
            <person name="Zhang X."/>
            <person name="Liu X."/>
            <person name="Zhan S."/>
            <person name="St Leger R.J."/>
            <person name="Wang C."/>
        </authorList>
    </citation>
    <scope>NUCLEOTIDE SEQUENCE [LARGE SCALE GENOMIC DNA]</scope>
    <source>
        <strain evidence="5 6">ARSEF 1941</strain>
    </source>
</reference>
<dbReference type="EMBL" id="AZHE01000010">
    <property type="protein sequence ID" value="KHN97699.1"/>
    <property type="molecule type" value="Genomic_DNA"/>
</dbReference>
<keyword evidence="4" id="KW-0560">Oxidoreductase</keyword>
<dbReference type="GO" id="GO:0070189">
    <property type="term" value="P:kynurenine metabolic process"/>
    <property type="evidence" value="ECO:0007669"/>
    <property type="project" value="TreeGrafter"/>
</dbReference>
<dbReference type="Gene3D" id="3.50.50.60">
    <property type="entry name" value="FAD/NAD(P)-binding domain"/>
    <property type="match status" value="1"/>
</dbReference>
<dbReference type="STRING" id="1081103.A0A0B2WVQ8"/>
<dbReference type="PANTHER" id="PTHR46028">
    <property type="entry name" value="KYNURENINE 3-MONOOXYGENASE"/>
    <property type="match status" value="1"/>
</dbReference>
<dbReference type="RefSeq" id="XP_040678765.1">
    <property type="nucleotide sequence ID" value="XM_040823512.1"/>
</dbReference>
<comment type="cofactor">
    <cofactor evidence="1">
        <name>FAD</name>
        <dbReference type="ChEBI" id="CHEBI:57692"/>
    </cofactor>
</comment>
<evidence type="ECO:0000313" key="5">
    <source>
        <dbReference type="EMBL" id="KHN97699.1"/>
    </source>
</evidence>
<dbReference type="GO" id="GO:0004502">
    <property type="term" value="F:kynurenine 3-monooxygenase activity"/>
    <property type="evidence" value="ECO:0007669"/>
    <property type="project" value="TreeGrafter"/>
</dbReference>
<gene>
    <name evidence="5" type="ORF">MAM_04714</name>
</gene>
<evidence type="ECO:0000256" key="4">
    <source>
        <dbReference type="ARBA" id="ARBA00023002"/>
    </source>
</evidence>
<evidence type="ECO:0000256" key="3">
    <source>
        <dbReference type="ARBA" id="ARBA00022827"/>
    </source>
</evidence>
<organism evidence="5 6">
    <name type="scientific">Metarhizium album (strain ARSEF 1941)</name>
    <dbReference type="NCBI Taxonomy" id="1081103"/>
    <lineage>
        <taxon>Eukaryota</taxon>
        <taxon>Fungi</taxon>
        <taxon>Dikarya</taxon>
        <taxon>Ascomycota</taxon>
        <taxon>Pezizomycotina</taxon>
        <taxon>Sordariomycetes</taxon>
        <taxon>Hypocreomycetidae</taxon>
        <taxon>Hypocreales</taxon>
        <taxon>Clavicipitaceae</taxon>
        <taxon>Metarhizium</taxon>
    </lineage>
</organism>
<protein>
    <submittedName>
        <fullName evidence="5">Pyridine nucleotide-disulfide oxidoreductase, NAD-binding domain protein</fullName>
    </submittedName>
</protein>
<evidence type="ECO:0000256" key="1">
    <source>
        <dbReference type="ARBA" id="ARBA00001974"/>
    </source>
</evidence>
<keyword evidence="3" id="KW-0274">FAD</keyword>
<dbReference type="HOGENOM" id="CLU_2026289_0_0_1"/>